<keyword evidence="2" id="KW-1185">Reference proteome</keyword>
<evidence type="ECO:0000313" key="2">
    <source>
        <dbReference type="Proteomes" id="UP001057402"/>
    </source>
</evidence>
<gene>
    <name evidence="1" type="ORF">MLD38_021534</name>
</gene>
<reference evidence="2" key="1">
    <citation type="journal article" date="2023" name="Front. Plant Sci.">
        <title>Chromosomal-level genome assembly of Melastoma candidum provides insights into trichome evolution.</title>
        <authorList>
            <person name="Zhong Y."/>
            <person name="Wu W."/>
            <person name="Sun C."/>
            <person name="Zou P."/>
            <person name="Liu Y."/>
            <person name="Dai S."/>
            <person name="Zhou R."/>
        </authorList>
    </citation>
    <scope>NUCLEOTIDE SEQUENCE [LARGE SCALE GENOMIC DNA]</scope>
</reference>
<name>A0ACB9QJ91_9MYRT</name>
<dbReference type="EMBL" id="CM042885">
    <property type="protein sequence ID" value="KAI4365557.1"/>
    <property type="molecule type" value="Genomic_DNA"/>
</dbReference>
<proteinExistence type="predicted"/>
<comment type="caution">
    <text evidence="1">The sequence shown here is derived from an EMBL/GenBank/DDBJ whole genome shotgun (WGS) entry which is preliminary data.</text>
</comment>
<evidence type="ECO:0000313" key="1">
    <source>
        <dbReference type="EMBL" id="KAI4365557.1"/>
    </source>
</evidence>
<sequence length="134" mass="15300">MATGLDDPRARLWQRLGLGQEAGIGKGAPWEGKAFRLNGPRPSLLFPMCRSRLPLSHGNLASPNEDLTSSSWPKEPSHGKIGDLDLRWIYLLEITAERRACRVSVQWPRYGFWIVYCYRRTGLPYIDQQGAKRF</sequence>
<organism evidence="1 2">
    <name type="scientific">Melastoma candidum</name>
    <dbReference type="NCBI Taxonomy" id="119954"/>
    <lineage>
        <taxon>Eukaryota</taxon>
        <taxon>Viridiplantae</taxon>
        <taxon>Streptophyta</taxon>
        <taxon>Embryophyta</taxon>
        <taxon>Tracheophyta</taxon>
        <taxon>Spermatophyta</taxon>
        <taxon>Magnoliopsida</taxon>
        <taxon>eudicotyledons</taxon>
        <taxon>Gunneridae</taxon>
        <taxon>Pentapetalae</taxon>
        <taxon>rosids</taxon>
        <taxon>malvids</taxon>
        <taxon>Myrtales</taxon>
        <taxon>Melastomataceae</taxon>
        <taxon>Melastomatoideae</taxon>
        <taxon>Melastomateae</taxon>
        <taxon>Melastoma</taxon>
    </lineage>
</organism>
<protein>
    <submittedName>
        <fullName evidence="1">Uncharacterized protein</fullName>
    </submittedName>
</protein>
<dbReference type="Proteomes" id="UP001057402">
    <property type="component" value="Chromosome 6"/>
</dbReference>
<accession>A0ACB9QJ91</accession>